<keyword evidence="9" id="KW-1185">Reference proteome</keyword>
<evidence type="ECO:0000313" key="8">
    <source>
        <dbReference type="EMBL" id="ERN16896.1"/>
    </source>
</evidence>
<evidence type="ECO:0000313" key="9">
    <source>
        <dbReference type="Proteomes" id="UP000017836"/>
    </source>
</evidence>
<evidence type="ECO:0000256" key="2">
    <source>
        <dbReference type="ARBA" id="ARBA00022670"/>
    </source>
</evidence>
<dbReference type="OMA" id="ELWGITI"/>
<dbReference type="OrthoDB" id="2747330at2759"/>
<dbReference type="Pfam" id="PF14541">
    <property type="entry name" value="TAXi_C"/>
    <property type="match status" value="1"/>
</dbReference>
<dbReference type="PANTHER" id="PTHR47967:SF128">
    <property type="entry name" value="ASPARTIC PROTEINASE CDR1-LIKE"/>
    <property type="match status" value="1"/>
</dbReference>
<dbReference type="SUPFAM" id="SSF50630">
    <property type="entry name" value="Acid proteases"/>
    <property type="match status" value="1"/>
</dbReference>
<name>U5CUB1_AMBTC</name>
<dbReference type="GO" id="GO:0004190">
    <property type="term" value="F:aspartic-type endopeptidase activity"/>
    <property type="evidence" value="ECO:0000318"/>
    <property type="project" value="GO_Central"/>
</dbReference>
<dbReference type="EMBL" id="KI392405">
    <property type="protein sequence ID" value="ERN16896.1"/>
    <property type="molecule type" value="Genomic_DNA"/>
</dbReference>
<dbReference type="PROSITE" id="PS51767">
    <property type="entry name" value="PEPTIDASE_A1"/>
    <property type="match status" value="1"/>
</dbReference>
<sequence length="393" mass="43435">MANLKAFIFFFVFHLSPLATSLKLTIQVSKGMNTLQTYIGNPPRYFLLVMDTGMDITWVQCTPCVNCITYIDGRSFDPTGSSSYRKIDCAEPTCRLVTADCSGTCAYSQYYFDSSYSHGDFGTDNFTLVSDTDHRPQFGPIYFGCGRDSHVSFDGPSGVIGLGRGPESLFSQLRLSVGPKFSYCLPQPQYLGSLVFGPHPKMNQSAVQTIAIPRSQDFPSQYILELWGITIGNIPILTSTPTPGGTIKQTDERMLMVIDTFSPLTYLRADIHARLLQGLRDTIGSNFIEVSGHLPLCYNVTDESDMARFPSVTFYFSGGAAWKVDPQNMFPWASPYKYCLVVAPVDGLGMFGSWAQVDKAVEYDVDTELISFAPADCQENSGLPPADYKENSH</sequence>
<keyword evidence="4" id="KW-0378">Hydrolase</keyword>
<dbReference type="Pfam" id="PF14543">
    <property type="entry name" value="TAXi_N"/>
    <property type="match status" value="1"/>
</dbReference>
<keyword evidence="2" id="KW-0645">Protease</keyword>
<dbReference type="InterPro" id="IPR021109">
    <property type="entry name" value="Peptidase_aspartic_dom_sf"/>
</dbReference>
<dbReference type="InterPro" id="IPR033121">
    <property type="entry name" value="PEPTIDASE_A1"/>
</dbReference>
<dbReference type="Gene3D" id="2.40.70.10">
    <property type="entry name" value="Acid Proteases"/>
    <property type="match status" value="2"/>
</dbReference>
<evidence type="ECO:0000256" key="4">
    <source>
        <dbReference type="ARBA" id="ARBA00022801"/>
    </source>
</evidence>
<feature type="chain" id="PRO_5004658338" description="Peptidase A1 domain-containing protein" evidence="6">
    <location>
        <begin position="22"/>
        <end position="393"/>
    </location>
</feature>
<dbReference type="Proteomes" id="UP000017836">
    <property type="component" value="Unassembled WGS sequence"/>
</dbReference>
<dbReference type="InterPro" id="IPR034161">
    <property type="entry name" value="Pepsin-like_plant"/>
</dbReference>
<feature type="domain" description="Peptidase A1" evidence="7">
    <location>
        <begin position="33"/>
        <end position="373"/>
    </location>
</feature>
<dbReference type="HOGENOM" id="CLU_005738_5_1_1"/>
<keyword evidence="3" id="KW-0064">Aspartyl protease</keyword>
<dbReference type="InterPro" id="IPR032861">
    <property type="entry name" value="TAXi_N"/>
</dbReference>
<accession>U5CUB1</accession>
<reference evidence="9" key="1">
    <citation type="journal article" date="2013" name="Science">
        <title>The Amborella genome and the evolution of flowering plants.</title>
        <authorList>
            <consortium name="Amborella Genome Project"/>
        </authorList>
    </citation>
    <scope>NUCLEOTIDE SEQUENCE [LARGE SCALE GENOMIC DNA]</scope>
</reference>
<dbReference type="PANTHER" id="PTHR47967">
    <property type="entry name" value="OS07G0603500 PROTEIN-RELATED"/>
    <property type="match status" value="1"/>
</dbReference>
<dbReference type="Gramene" id="ERN16896">
    <property type="protein sequence ID" value="ERN16896"/>
    <property type="gene ID" value="AMTR_s00057p00164580"/>
</dbReference>
<feature type="signal peptide" evidence="6">
    <location>
        <begin position="1"/>
        <end position="21"/>
    </location>
</feature>
<dbReference type="eggNOG" id="KOG1339">
    <property type="taxonomic scope" value="Eukaryota"/>
</dbReference>
<dbReference type="GO" id="GO:0005576">
    <property type="term" value="C:extracellular region"/>
    <property type="evidence" value="ECO:0000318"/>
    <property type="project" value="GO_Central"/>
</dbReference>
<evidence type="ECO:0000256" key="3">
    <source>
        <dbReference type="ARBA" id="ARBA00022750"/>
    </source>
</evidence>
<evidence type="ECO:0000256" key="5">
    <source>
        <dbReference type="ARBA" id="ARBA00023180"/>
    </source>
</evidence>
<gene>
    <name evidence="8" type="ORF">AMTR_s00057p00164580</name>
</gene>
<dbReference type="InterPro" id="IPR032799">
    <property type="entry name" value="TAXi_C"/>
</dbReference>
<organism evidence="8 9">
    <name type="scientific">Amborella trichopoda</name>
    <dbReference type="NCBI Taxonomy" id="13333"/>
    <lineage>
        <taxon>Eukaryota</taxon>
        <taxon>Viridiplantae</taxon>
        <taxon>Streptophyta</taxon>
        <taxon>Embryophyta</taxon>
        <taxon>Tracheophyta</taxon>
        <taxon>Spermatophyta</taxon>
        <taxon>Magnoliopsida</taxon>
        <taxon>Amborellales</taxon>
        <taxon>Amborellaceae</taxon>
        <taxon>Amborella</taxon>
    </lineage>
</organism>
<evidence type="ECO:0000256" key="6">
    <source>
        <dbReference type="SAM" id="SignalP"/>
    </source>
</evidence>
<dbReference type="CDD" id="cd05476">
    <property type="entry name" value="pepsin_A_like_plant"/>
    <property type="match status" value="1"/>
</dbReference>
<proteinExistence type="inferred from homology"/>
<dbReference type="GO" id="GO:0006508">
    <property type="term" value="P:proteolysis"/>
    <property type="evidence" value="ECO:0007669"/>
    <property type="project" value="UniProtKB-KW"/>
</dbReference>
<keyword evidence="5" id="KW-0325">Glycoprotein</keyword>
<evidence type="ECO:0000259" key="7">
    <source>
        <dbReference type="PROSITE" id="PS51767"/>
    </source>
</evidence>
<protein>
    <recommendedName>
        <fullName evidence="7">Peptidase A1 domain-containing protein</fullName>
    </recommendedName>
</protein>
<keyword evidence="6" id="KW-0732">Signal</keyword>
<dbReference type="AlphaFoldDB" id="U5CUB1"/>
<dbReference type="InterPro" id="IPR051708">
    <property type="entry name" value="Plant_Aspart_Prot_A1"/>
</dbReference>
<evidence type="ECO:0000256" key="1">
    <source>
        <dbReference type="ARBA" id="ARBA00007447"/>
    </source>
</evidence>
<comment type="similarity">
    <text evidence="1">Belongs to the peptidase A1 family.</text>
</comment>